<accession>A0A0P1GZE5</accession>
<feature type="chain" id="PRO_5006063916" description="Extracellular repeat, HAF family" evidence="2">
    <location>
        <begin position="24"/>
        <end position="423"/>
    </location>
</feature>
<evidence type="ECO:0000313" key="4">
    <source>
        <dbReference type="Proteomes" id="UP000052022"/>
    </source>
</evidence>
<feature type="signal peptide" evidence="2">
    <location>
        <begin position="1"/>
        <end position="23"/>
    </location>
</feature>
<dbReference type="AlphaFoldDB" id="A0A0P1GZE5"/>
<gene>
    <name evidence="3" type="ORF">TRM7557_03538</name>
</gene>
<dbReference type="EMBL" id="CYSD01000042">
    <property type="protein sequence ID" value="CUH81667.1"/>
    <property type="molecule type" value="Genomic_DNA"/>
</dbReference>
<dbReference type="RefSeq" id="WP_058291499.1">
    <property type="nucleotide sequence ID" value="NZ_CYSD01000042.1"/>
</dbReference>
<keyword evidence="1" id="KW-0812">Transmembrane</keyword>
<evidence type="ECO:0008006" key="5">
    <source>
        <dbReference type="Google" id="ProtNLM"/>
    </source>
</evidence>
<keyword evidence="2" id="KW-0732">Signal</keyword>
<evidence type="ECO:0000313" key="3">
    <source>
        <dbReference type="EMBL" id="CUH81667.1"/>
    </source>
</evidence>
<protein>
    <recommendedName>
        <fullName evidence="5">Extracellular repeat, HAF family</fullName>
    </recommendedName>
</protein>
<keyword evidence="1" id="KW-1133">Transmembrane helix</keyword>
<proteinExistence type="predicted"/>
<keyword evidence="4" id="KW-1185">Reference proteome</keyword>
<reference evidence="3 4" key="1">
    <citation type="submission" date="2015-09" db="EMBL/GenBank/DDBJ databases">
        <authorList>
            <consortium name="Swine Surveillance"/>
        </authorList>
    </citation>
    <scope>NUCLEOTIDE SEQUENCE [LARGE SCALE GENOMIC DNA]</scope>
    <source>
        <strain evidence="3 4">CECT 7557</strain>
    </source>
</reference>
<evidence type="ECO:0000256" key="1">
    <source>
        <dbReference type="SAM" id="Phobius"/>
    </source>
</evidence>
<evidence type="ECO:0000256" key="2">
    <source>
        <dbReference type="SAM" id="SignalP"/>
    </source>
</evidence>
<keyword evidence="1" id="KW-0472">Membrane</keyword>
<feature type="transmembrane region" description="Helical" evidence="1">
    <location>
        <begin position="392"/>
        <end position="411"/>
    </location>
</feature>
<organism evidence="3 4">
    <name type="scientific">Tritonibacter multivorans</name>
    <dbReference type="NCBI Taxonomy" id="928856"/>
    <lineage>
        <taxon>Bacteria</taxon>
        <taxon>Pseudomonadati</taxon>
        <taxon>Pseudomonadota</taxon>
        <taxon>Alphaproteobacteria</taxon>
        <taxon>Rhodobacterales</taxon>
        <taxon>Paracoccaceae</taxon>
        <taxon>Tritonibacter</taxon>
    </lineage>
</organism>
<dbReference type="Proteomes" id="UP000052022">
    <property type="component" value="Unassembled WGS sequence"/>
</dbReference>
<dbReference type="STRING" id="928856.SAMN04488049_102375"/>
<name>A0A0P1GZE5_9RHOB</name>
<sequence>MQRLFVSTAIGALSLMVTGTAHADCDAVTGIAEWQSVTCDSTSVFDGPDAVETRGISAENDDIFVRVTPGAVINTQQSGSSAIDLSDSTGGFVENEGEILAGSQGIQGGSVYVFNSGDIAAVEQAIQANESAAGVYNSQNSTIQSSTNNAIEAEGYVTLENRGAVLGFGGVIQAEGADIENYGLIESTQTVEDLSSGPAIETQDAINLDHGRIYNEGTITSTTGSAIDIGAGVYSTRVLNEFGLISGTIGIATDAENTAQQEVENIFGTIAGTSGTALSLGRGADWLFLVGGSIIGDVDMGQDDDLLTIYNLSEYTLSGANEIYFFGGEGYDTLWLQELPHRPFSEFDIRAQGEDLYSLNYGGESTLFFGGFESIRLNEGEFSFHDFAMSSVPVPGAGFLLLGALGAVAGLKRKKRRLRMLLC</sequence>